<dbReference type="PANTHER" id="PTHR35131:SF1">
    <property type="entry name" value="EXPRESSED PROTEIN"/>
    <property type="match status" value="1"/>
</dbReference>
<dbReference type="EMBL" id="JAJJMB010014053">
    <property type="protein sequence ID" value="KAI3863130.1"/>
    <property type="molecule type" value="Genomic_DNA"/>
</dbReference>
<reference evidence="1" key="1">
    <citation type="submission" date="2022-04" db="EMBL/GenBank/DDBJ databases">
        <title>A functionally conserved STORR gene fusion in Papaver species that diverged 16.8 million years ago.</title>
        <authorList>
            <person name="Catania T."/>
        </authorList>
    </citation>
    <scope>NUCLEOTIDE SEQUENCE</scope>
    <source>
        <strain evidence="1">S-188037</strain>
    </source>
</reference>
<protein>
    <submittedName>
        <fullName evidence="1">Uncharacterized protein</fullName>
    </submittedName>
</protein>
<sequence>MIYKESTTTTCVSEKIPSTTPVKVGTRGTVGALVLQEIEYFTKLDSRCCENSQGSQPQTNSCTGSCKAKFGSVSMTQKRKKKKKKKDGGRFIPSICSVVEVVETNRLNRIHGVSYRNLRTDSKKLQG</sequence>
<proteinExistence type="predicted"/>
<evidence type="ECO:0000313" key="2">
    <source>
        <dbReference type="Proteomes" id="UP001202328"/>
    </source>
</evidence>
<evidence type="ECO:0000313" key="1">
    <source>
        <dbReference type="EMBL" id="KAI3863130.1"/>
    </source>
</evidence>
<dbReference type="AlphaFoldDB" id="A0AAD4S4V6"/>
<dbReference type="PANTHER" id="PTHR35131">
    <property type="entry name" value="EXPRESSED PROTEIN"/>
    <property type="match status" value="1"/>
</dbReference>
<keyword evidence="2" id="KW-1185">Reference proteome</keyword>
<accession>A0AAD4S4V6</accession>
<organism evidence="1 2">
    <name type="scientific">Papaver atlanticum</name>
    <dbReference type="NCBI Taxonomy" id="357466"/>
    <lineage>
        <taxon>Eukaryota</taxon>
        <taxon>Viridiplantae</taxon>
        <taxon>Streptophyta</taxon>
        <taxon>Embryophyta</taxon>
        <taxon>Tracheophyta</taxon>
        <taxon>Spermatophyta</taxon>
        <taxon>Magnoliopsida</taxon>
        <taxon>Ranunculales</taxon>
        <taxon>Papaveraceae</taxon>
        <taxon>Papaveroideae</taxon>
        <taxon>Papaver</taxon>
    </lineage>
</organism>
<comment type="caution">
    <text evidence="1">The sequence shown here is derived from an EMBL/GenBank/DDBJ whole genome shotgun (WGS) entry which is preliminary data.</text>
</comment>
<gene>
    <name evidence="1" type="ORF">MKW98_015588</name>
</gene>
<dbReference type="Proteomes" id="UP001202328">
    <property type="component" value="Unassembled WGS sequence"/>
</dbReference>
<name>A0AAD4S4V6_9MAGN</name>